<feature type="non-terminal residue" evidence="2">
    <location>
        <position position="203"/>
    </location>
</feature>
<comment type="caution">
    <text evidence="2">The sequence shown here is derived from an EMBL/GenBank/DDBJ whole genome shotgun (WGS) entry which is preliminary data.</text>
</comment>
<gene>
    <name evidence="2" type="ORF">M9458_037721</name>
</gene>
<dbReference type="EMBL" id="JAMKFB020000019">
    <property type="protein sequence ID" value="KAL0165877.1"/>
    <property type="molecule type" value="Genomic_DNA"/>
</dbReference>
<protein>
    <submittedName>
        <fullName evidence="2">Uncharacterized protein</fullName>
    </submittedName>
</protein>
<name>A0ABD0NVX9_CIRMR</name>
<keyword evidence="3" id="KW-1185">Reference proteome</keyword>
<evidence type="ECO:0000313" key="3">
    <source>
        <dbReference type="Proteomes" id="UP001529510"/>
    </source>
</evidence>
<dbReference type="Proteomes" id="UP001529510">
    <property type="component" value="Unassembled WGS sequence"/>
</dbReference>
<sequence>SLVLPSTPPAKRAPKRPRLQRPASTTVLSTSIAQPLTLQPQQFTVLSPITLSSIGQSQPSNTVTLHALPAGSQLFTRIATGSDGKTEAIALHPASGLTLLGATAVQDHGQLGTVMSPKATAAGVGQDGQVVAGTVVMQEGVVSVVQEDENQDNTTLIEIDPAAADHSLEGDEAGGGATVVEGGEEVVQGETEETGEIQLDANG</sequence>
<evidence type="ECO:0000256" key="1">
    <source>
        <dbReference type="SAM" id="MobiDB-lite"/>
    </source>
</evidence>
<feature type="non-terminal residue" evidence="2">
    <location>
        <position position="1"/>
    </location>
</feature>
<accession>A0ABD0NVX9</accession>
<reference evidence="2 3" key="1">
    <citation type="submission" date="2024-05" db="EMBL/GenBank/DDBJ databases">
        <title>Genome sequencing and assembly of Indian major carp, Cirrhinus mrigala (Hamilton, 1822).</title>
        <authorList>
            <person name="Mohindra V."/>
            <person name="Chowdhury L.M."/>
            <person name="Lal K."/>
            <person name="Jena J.K."/>
        </authorList>
    </citation>
    <scope>NUCLEOTIDE SEQUENCE [LARGE SCALE GENOMIC DNA]</scope>
    <source>
        <strain evidence="2">CM1030</strain>
        <tissue evidence="2">Blood</tissue>
    </source>
</reference>
<evidence type="ECO:0000313" key="2">
    <source>
        <dbReference type="EMBL" id="KAL0165877.1"/>
    </source>
</evidence>
<organism evidence="2 3">
    <name type="scientific">Cirrhinus mrigala</name>
    <name type="common">Mrigala</name>
    <dbReference type="NCBI Taxonomy" id="683832"/>
    <lineage>
        <taxon>Eukaryota</taxon>
        <taxon>Metazoa</taxon>
        <taxon>Chordata</taxon>
        <taxon>Craniata</taxon>
        <taxon>Vertebrata</taxon>
        <taxon>Euteleostomi</taxon>
        <taxon>Actinopterygii</taxon>
        <taxon>Neopterygii</taxon>
        <taxon>Teleostei</taxon>
        <taxon>Ostariophysi</taxon>
        <taxon>Cypriniformes</taxon>
        <taxon>Cyprinidae</taxon>
        <taxon>Labeoninae</taxon>
        <taxon>Labeonini</taxon>
        <taxon>Cirrhinus</taxon>
    </lineage>
</organism>
<dbReference type="AlphaFoldDB" id="A0ABD0NVX9"/>
<proteinExistence type="predicted"/>
<feature type="region of interest" description="Disordered" evidence="1">
    <location>
        <begin position="1"/>
        <end position="23"/>
    </location>
</feature>